<dbReference type="PIRSF" id="PIRSF000077">
    <property type="entry name" value="Thioredoxin"/>
    <property type="match status" value="1"/>
</dbReference>
<dbReference type="SUPFAM" id="SSF52833">
    <property type="entry name" value="Thioredoxin-like"/>
    <property type="match status" value="1"/>
</dbReference>
<evidence type="ECO:0000313" key="9">
    <source>
        <dbReference type="Proteomes" id="UP001142489"/>
    </source>
</evidence>
<evidence type="ECO:0000256" key="2">
    <source>
        <dbReference type="ARBA" id="ARBA00023157"/>
    </source>
</evidence>
<dbReference type="PROSITE" id="PS51352">
    <property type="entry name" value="THIOREDOXIN_2"/>
    <property type="match status" value="1"/>
</dbReference>
<evidence type="ECO:0000256" key="1">
    <source>
        <dbReference type="ARBA" id="ARBA00022799"/>
    </source>
</evidence>
<protein>
    <recommendedName>
        <fullName evidence="4">Thioredoxin</fullName>
    </recommendedName>
</protein>
<sequence length="110" mass="12802">METPIMPQNIHNKKEFEEFLKRAGPRLVVVDFSAKWCAPCKVIRPFVYEMAVRYENVLFCIVDVDLAEDVANLCNVVAMPTFQFFVRGEKIFEIRGANEKKLESKIKELM</sequence>
<dbReference type="PANTHER" id="PTHR46115">
    <property type="entry name" value="THIOREDOXIN-LIKE PROTEIN 1"/>
    <property type="match status" value="1"/>
</dbReference>
<dbReference type="GO" id="GO:0015035">
    <property type="term" value="F:protein-disulfide reductase activity"/>
    <property type="evidence" value="ECO:0007669"/>
    <property type="project" value="InterPro"/>
</dbReference>
<dbReference type="InterPro" id="IPR017937">
    <property type="entry name" value="Thioredoxin_CS"/>
</dbReference>
<dbReference type="InterPro" id="IPR036249">
    <property type="entry name" value="Thioredoxin-like_sf"/>
</dbReference>
<reference evidence="8" key="1">
    <citation type="journal article" date="2023" name="DNA Res.">
        <title>Chromosome-level genome assembly of Phrynocephalus forsythii using third-generation DNA sequencing and Hi-C analysis.</title>
        <authorList>
            <person name="Qi Y."/>
            <person name="Zhao W."/>
            <person name="Zhao Y."/>
            <person name="Niu C."/>
            <person name="Cao S."/>
            <person name="Zhang Y."/>
        </authorList>
    </citation>
    <scope>NUCLEOTIDE SEQUENCE</scope>
    <source>
        <tissue evidence="8">Muscle</tissue>
    </source>
</reference>
<dbReference type="Proteomes" id="UP001142489">
    <property type="component" value="Unassembled WGS sequence"/>
</dbReference>
<dbReference type="CDD" id="cd02947">
    <property type="entry name" value="TRX_family"/>
    <property type="match status" value="1"/>
</dbReference>
<comment type="caution">
    <text evidence="8">The sequence shown here is derived from an EMBL/GenBank/DDBJ whole genome shotgun (WGS) entry which is preliminary data.</text>
</comment>
<evidence type="ECO:0000259" key="7">
    <source>
        <dbReference type="PROSITE" id="PS51352"/>
    </source>
</evidence>
<dbReference type="AlphaFoldDB" id="A0A9Q0XZZ4"/>
<dbReference type="Pfam" id="PF00085">
    <property type="entry name" value="Thioredoxin"/>
    <property type="match status" value="1"/>
</dbReference>
<dbReference type="Gene3D" id="3.40.30.10">
    <property type="entry name" value="Glutaredoxin"/>
    <property type="match status" value="1"/>
</dbReference>
<keyword evidence="9" id="KW-1185">Reference proteome</keyword>
<dbReference type="InterPro" id="IPR013766">
    <property type="entry name" value="Thioredoxin_domain"/>
</dbReference>
<keyword evidence="3 6" id="KW-0676">Redox-active center</keyword>
<evidence type="ECO:0000313" key="8">
    <source>
        <dbReference type="EMBL" id="KAJ7335391.1"/>
    </source>
</evidence>
<name>A0A9Q0XZZ4_9SAUR</name>
<keyword evidence="1" id="KW-0702">S-nitrosylation</keyword>
<feature type="site" description="Contributes to redox potential value" evidence="5">
    <location>
        <position position="38"/>
    </location>
</feature>
<feature type="disulfide bond" description="Redox-active" evidence="6">
    <location>
        <begin position="37"/>
        <end position="40"/>
    </location>
</feature>
<evidence type="ECO:0000256" key="4">
    <source>
        <dbReference type="PIRNR" id="PIRNR000077"/>
    </source>
</evidence>
<feature type="site" description="Contributes to redox potential value" evidence="5">
    <location>
        <position position="39"/>
    </location>
</feature>
<dbReference type="OrthoDB" id="2121326at2759"/>
<feature type="active site" description="Nucleophile" evidence="5">
    <location>
        <position position="37"/>
    </location>
</feature>
<evidence type="ECO:0000256" key="6">
    <source>
        <dbReference type="PIRSR" id="PIRSR000077-4"/>
    </source>
</evidence>
<feature type="active site" description="Nucleophile" evidence="5">
    <location>
        <position position="40"/>
    </location>
</feature>
<feature type="site" description="Deprotonates C-terminal active site Cys" evidence="5">
    <location>
        <position position="31"/>
    </location>
</feature>
<comment type="similarity">
    <text evidence="4">Belongs to the thioredoxin family.</text>
</comment>
<accession>A0A9Q0XZZ4</accession>
<dbReference type="PROSITE" id="PS00194">
    <property type="entry name" value="THIOREDOXIN_1"/>
    <property type="match status" value="1"/>
</dbReference>
<feature type="domain" description="Thioredoxin" evidence="7">
    <location>
        <begin position="1"/>
        <end position="110"/>
    </location>
</feature>
<evidence type="ECO:0000256" key="3">
    <source>
        <dbReference type="ARBA" id="ARBA00023284"/>
    </source>
</evidence>
<dbReference type="PRINTS" id="PR00421">
    <property type="entry name" value="THIOREDOXIN"/>
</dbReference>
<gene>
    <name evidence="8" type="ORF">JRQ81_013332</name>
</gene>
<proteinExistence type="inferred from homology"/>
<evidence type="ECO:0000256" key="5">
    <source>
        <dbReference type="PIRSR" id="PIRSR000077-1"/>
    </source>
</evidence>
<dbReference type="EMBL" id="JAPFRF010000004">
    <property type="protein sequence ID" value="KAJ7335391.1"/>
    <property type="molecule type" value="Genomic_DNA"/>
</dbReference>
<keyword evidence="2 6" id="KW-1015">Disulfide bond</keyword>
<organism evidence="8 9">
    <name type="scientific">Phrynocephalus forsythii</name>
    <dbReference type="NCBI Taxonomy" id="171643"/>
    <lineage>
        <taxon>Eukaryota</taxon>
        <taxon>Metazoa</taxon>
        <taxon>Chordata</taxon>
        <taxon>Craniata</taxon>
        <taxon>Vertebrata</taxon>
        <taxon>Euteleostomi</taxon>
        <taxon>Lepidosauria</taxon>
        <taxon>Squamata</taxon>
        <taxon>Bifurcata</taxon>
        <taxon>Unidentata</taxon>
        <taxon>Episquamata</taxon>
        <taxon>Toxicofera</taxon>
        <taxon>Iguania</taxon>
        <taxon>Acrodonta</taxon>
        <taxon>Agamidae</taxon>
        <taxon>Agaminae</taxon>
        <taxon>Phrynocephalus</taxon>
    </lineage>
</organism>
<dbReference type="InterPro" id="IPR005746">
    <property type="entry name" value="Thioredoxin"/>
</dbReference>